<reference evidence="1" key="2">
    <citation type="submission" date="2014-03" db="EMBL/GenBank/DDBJ databases">
        <title>Candidatus Competibacter-lineage genomes retrieved from metagenomes reveal functional metabolic diversity.</title>
        <authorList>
            <person name="McIlroy S.J."/>
            <person name="Albertsen M."/>
            <person name="Andresen E.K."/>
            <person name="Saunders A.M."/>
            <person name="Kristiansen R."/>
            <person name="Stokholm-Bjerregaard M."/>
            <person name="Nielsen K.L."/>
            <person name="Nielsen P.H."/>
        </authorList>
    </citation>
    <scope>NUCLEOTIDE SEQUENCE</scope>
    <source>
        <strain evidence="1">Run_A_D11</strain>
    </source>
</reference>
<comment type="caution">
    <text evidence="1">The sequence shown here is derived from an EMBL/GenBank/DDBJ whole genome shotgun (WGS) entry which is preliminary data.</text>
</comment>
<dbReference type="GO" id="GO:0004177">
    <property type="term" value="F:aminopeptidase activity"/>
    <property type="evidence" value="ECO:0007669"/>
    <property type="project" value="TreeGrafter"/>
</dbReference>
<sequence length="274" mass="30710">MLGLFRHWHRRRRLQRVRLSDRQWDWAVAQSPSLAGLTEGEQDHLRDLASLFLAEKALEPAGGLVLTPDMGSLIAAQACLPILNLGLDYYRGWRSVILYPEGFLAYHEYTDANGLVHSVHRPLIGEAWERGPVILSWADIAQPSSASGLNVVIHEMAHKLDMLNGAVNGLPPLHSDMAVGDWSRAFNAAYRHLCRAVDQGLPTILDPYAAESPGEFFASVSETFFETPERVIVTYQKVYRQLQAFYRQNPLARRPAEVLPAIVPDLAEFAETDE</sequence>
<evidence type="ECO:0000313" key="2">
    <source>
        <dbReference type="Proteomes" id="UP000035760"/>
    </source>
</evidence>
<evidence type="ECO:0008006" key="3">
    <source>
        <dbReference type="Google" id="ProtNLM"/>
    </source>
</evidence>
<protein>
    <recommendedName>
        <fullName evidence="3">Zinc-dependent peptidase</fullName>
    </recommendedName>
</protein>
<organism evidence="1 2">
    <name type="scientific">Candidatus Competibacter denitrificans Run_A_D11</name>
    <dbReference type="NCBI Taxonomy" id="1400863"/>
    <lineage>
        <taxon>Bacteria</taxon>
        <taxon>Pseudomonadati</taxon>
        <taxon>Pseudomonadota</taxon>
        <taxon>Gammaproteobacteria</taxon>
        <taxon>Candidatus Competibacteraceae</taxon>
        <taxon>Candidatus Competibacter</taxon>
    </lineage>
</organism>
<dbReference type="PANTHER" id="PTHR30164:SF2">
    <property type="entry name" value="PROTEIN MTFA"/>
    <property type="match status" value="1"/>
</dbReference>
<dbReference type="Gene3D" id="3.40.390.10">
    <property type="entry name" value="Collagenase (Catalytic Domain)"/>
    <property type="match status" value="1"/>
</dbReference>
<proteinExistence type="predicted"/>
<dbReference type="AlphaFoldDB" id="W6M8I7"/>
<dbReference type="InterPro" id="IPR010384">
    <property type="entry name" value="MtfA_fam"/>
</dbReference>
<dbReference type="Gene3D" id="1.10.472.150">
    <property type="entry name" value="Glucose-regulated metallo-peptidase M90, N-terminal domain"/>
    <property type="match status" value="1"/>
</dbReference>
<dbReference type="GO" id="GO:0008237">
    <property type="term" value="F:metallopeptidase activity"/>
    <property type="evidence" value="ECO:0007669"/>
    <property type="project" value="InterPro"/>
</dbReference>
<dbReference type="RefSeq" id="WP_048671689.1">
    <property type="nucleotide sequence ID" value="NZ_CBTJ020000029.1"/>
</dbReference>
<reference evidence="1" key="1">
    <citation type="submission" date="2013-07" db="EMBL/GenBank/DDBJ databases">
        <authorList>
            <person name="McIlroy S."/>
        </authorList>
    </citation>
    <scope>NUCLEOTIDE SEQUENCE [LARGE SCALE GENOMIC DNA]</scope>
    <source>
        <strain evidence="1">Run_A_D11</strain>
    </source>
</reference>
<accession>W6M8I7</accession>
<dbReference type="SUPFAM" id="SSF55486">
    <property type="entry name" value="Metalloproteases ('zincins'), catalytic domain"/>
    <property type="match status" value="1"/>
</dbReference>
<dbReference type="EMBL" id="CBTJ020000029">
    <property type="protein sequence ID" value="CDI02015.1"/>
    <property type="molecule type" value="Genomic_DNA"/>
</dbReference>
<dbReference type="InterPro" id="IPR024079">
    <property type="entry name" value="MetalloPept_cat_dom_sf"/>
</dbReference>
<dbReference type="CDD" id="cd20169">
    <property type="entry name" value="Peptidase_M90_mtfA"/>
    <property type="match status" value="1"/>
</dbReference>
<dbReference type="GO" id="GO:0005829">
    <property type="term" value="C:cytosol"/>
    <property type="evidence" value="ECO:0007669"/>
    <property type="project" value="TreeGrafter"/>
</dbReference>
<dbReference type="PANTHER" id="PTHR30164">
    <property type="entry name" value="MTFA PEPTIDASE"/>
    <property type="match status" value="1"/>
</dbReference>
<dbReference type="Pfam" id="PF06167">
    <property type="entry name" value="Peptidase_M90"/>
    <property type="match status" value="1"/>
</dbReference>
<keyword evidence="2" id="KW-1185">Reference proteome</keyword>
<dbReference type="InterPro" id="IPR042252">
    <property type="entry name" value="MtfA_N"/>
</dbReference>
<dbReference type="STRING" id="1400863.BN873_230030"/>
<evidence type="ECO:0000313" key="1">
    <source>
        <dbReference type="EMBL" id="CDI02015.1"/>
    </source>
</evidence>
<dbReference type="Proteomes" id="UP000035760">
    <property type="component" value="Unassembled WGS sequence"/>
</dbReference>
<gene>
    <name evidence="1" type="ORF">BN873_230030</name>
</gene>
<name>W6M8I7_9GAMM</name>
<dbReference type="OrthoDB" id="9786424at2"/>